<name>Q5P445_AROAE</name>
<gene>
    <name evidence="2" type="ORF">ebA3189</name>
</gene>
<organism evidence="2 3">
    <name type="scientific">Aromatoleum aromaticum (strain DSM 19018 / LMG 30748 / EbN1)</name>
    <name type="common">Azoarcus sp. (strain EbN1)</name>
    <dbReference type="NCBI Taxonomy" id="76114"/>
    <lineage>
        <taxon>Bacteria</taxon>
        <taxon>Pseudomonadati</taxon>
        <taxon>Pseudomonadota</taxon>
        <taxon>Betaproteobacteria</taxon>
        <taxon>Rhodocyclales</taxon>
        <taxon>Rhodocyclaceae</taxon>
        <taxon>Aromatoleum</taxon>
    </lineage>
</organism>
<evidence type="ECO:0000256" key="1">
    <source>
        <dbReference type="SAM" id="MobiDB-lite"/>
    </source>
</evidence>
<sequence length="193" mass="21160">MTTGHVRGRATGDQLSGSRGQGPAKVRKTLFRDPAIRSLGDVCIDGRMETVHCLAHRGVRTPTLARAFRLHRPVVARALPQGGGRYRCHDQCDRGRGSDGNNTRGHGVSWLGGIGSPRYAAFAEQGMNCARGGSIISRQSRVHDACTRRSGLHRWKFSAQIGWHGSPALRAPGFLLQYRFRSPPIFTSRAVQH</sequence>
<reference evidence="2 3" key="1">
    <citation type="journal article" date="2005" name="Arch. Microbiol.">
        <title>The genome sequence of an anaerobic aromatic-degrading denitrifying bacterium, strain EbN1.</title>
        <authorList>
            <person name="Rabus R."/>
            <person name="Kube M."/>
            <person name="Heider J."/>
            <person name="Beck A."/>
            <person name="Heitmann K."/>
            <person name="Widdel F."/>
            <person name="Reinhardt R."/>
        </authorList>
    </citation>
    <scope>NUCLEOTIDE SEQUENCE [LARGE SCALE GENOMIC DNA]</scope>
    <source>
        <strain evidence="2 3">EbN1</strain>
    </source>
</reference>
<evidence type="ECO:0000313" key="3">
    <source>
        <dbReference type="Proteomes" id="UP000006552"/>
    </source>
</evidence>
<keyword evidence="3" id="KW-1185">Reference proteome</keyword>
<accession>Q5P445</accession>
<dbReference type="HOGENOM" id="CLU_1406206_0_0_4"/>
<protein>
    <submittedName>
        <fullName evidence="2">Uncharacterized protein</fullName>
    </submittedName>
</protein>
<proteinExistence type="predicted"/>
<evidence type="ECO:0000313" key="2">
    <source>
        <dbReference type="EMBL" id="CAI07918.1"/>
    </source>
</evidence>
<dbReference type="STRING" id="76114.ebA3189"/>
<dbReference type="EMBL" id="CR555306">
    <property type="protein sequence ID" value="CAI07918.1"/>
    <property type="molecule type" value="Genomic_DNA"/>
</dbReference>
<feature type="region of interest" description="Disordered" evidence="1">
    <location>
        <begin position="1"/>
        <end position="26"/>
    </location>
</feature>
<dbReference type="Proteomes" id="UP000006552">
    <property type="component" value="Chromosome"/>
</dbReference>
<dbReference type="KEGG" id="eba:ebA3189"/>
<dbReference type="AlphaFoldDB" id="Q5P445"/>